<evidence type="ECO:0000313" key="3">
    <source>
        <dbReference type="EMBL" id="GHH69713.1"/>
    </source>
</evidence>
<dbReference type="InterPro" id="IPR011251">
    <property type="entry name" value="Luciferase-like_dom"/>
</dbReference>
<dbReference type="Gene3D" id="3.20.20.30">
    <property type="entry name" value="Luciferase-like domain"/>
    <property type="match status" value="1"/>
</dbReference>
<dbReference type="Proteomes" id="UP000627369">
    <property type="component" value="Unassembled WGS sequence"/>
</dbReference>
<reference evidence="3" key="2">
    <citation type="submission" date="2020-09" db="EMBL/GenBank/DDBJ databases">
        <authorList>
            <person name="Sun Q."/>
            <person name="Zhou Y."/>
        </authorList>
    </citation>
    <scope>NUCLEOTIDE SEQUENCE</scope>
    <source>
        <strain evidence="3">CGMCC 4.7398</strain>
    </source>
</reference>
<evidence type="ECO:0000259" key="2">
    <source>
        <dbReference type="Pfam" id="PF00296"/>
    </source>
</evidence>
<dbReference type="InterPro" id="IPR036661">
    <property type="entry name" value="Luciferase-like_sf"/>
</dbReference>
<evidence type="ECO:0000256" key="1">
    <source>
        <dbReference type="ARBA" id="ARBA00023002"/>
    </source>
</evidence>
<keyword evidence="1" id="KW-0560">Oxidoreductase</keyword>
<sequence>MAMTTLACIIRPSTPPSRLIPLARAVEAAGIEEIWLWEDCFQSGGISAASAILAATERARVGIGVMPTPLRNVALTAMEVATVDGMFPGRLIPGIGHGVQSWMSQVGAKAASPLTLMREYATALSALLAGERVTTSGKYVSLDDVALDWPPARPVPVPVAATGPKSLRVAGEVGAGVVLEGSVGLPGLPATLERIAEGRAAAGKDGLDGFPVIQFVSGGTGPGATERLRAEVNGAGSDVADDEQLAGYAVWGDAQALADGVRRFGAAGADTVAVYATDDDPDFERLVAVLGEANELLGKDS</sequence>
<dbReference type="GO" id="GO:0016705">
    <property type="term" value="F:oxidoreductase activity, acting on paired donors, with incorporation or reduction of molecular oxygen"/>
    <property type="evidence" value="ECO:0007669"/>
    <property type="project" value="InterPro"/>
</dbReference>
<organism evidence="3 4">
    <name type="scientific">Promicromonospora soli</name>
    <dbReference type="NCBI Taxonomy" id="2035533"/>
    <lineage>
        <taxon>Bacteria</taxon>
        <taxon>Bacillati</taxon>
        <taxon>Actinomycetota</taxon>
        <taxon>Actinomycetes</taxon>
        <taxon>Micrococcales</taxon>
        <taxon>Promicromonosporaceae</taxon>
        <taxon>Promicromonospora</taxon>
    </lineage>
</organism>
<reference evidence="3" key="1">
    <citation type="journal article" date="2014" name="Int. J. Syst. Evol. Microbiol.">
        <title>Complete genome sequence of Corynebacterium casei LMG S-19264T (=DSM 44701T), isolated from a smear-ripened cheese.</title>
        <authorList>
            <consortium name="US DOE Joint Genome Institute (JGI-PGF)"/>
            <person name="Walter F."/>
            <person name="Albersmeier A."/>
            <person name="Kalinowski J."/>
            <person name="Ruckert C."/>
        </authorList>
    </citation>
    <scope>NUCLEOTIDE SEQUENCE</scope>
    <source>
        <strain evidence="3">CGMCC 4.7398</strain>
    </source>
</reference>
<dbReference type="EMBL" id="BNAS01000002">
    <property type="protein sequence ID" value="GHH69713.1"/>
    <property type="molecule type" value="Genomic_DNA"/>
</dbReference>
<evidence type="ECO:0000313" key="4">
    <source>
        <dbReference type="Proteomes" id="UP000627369"/>
    </source>
</evidence>
<dbReference type="InterPro" id="IPR050564">
    <property type="entry name" value="F420-G6PD/mer"/>
</dbReference>
<dbReference type="Pfam" id="PF00296">
    <property type="entry name" value="Bac_luciferase"/>
    <property type="match status" value="1"/>
</dbReference>
<proteinExistence type="predicted"/>
<dbReference type="AlphaFoldDB" id="A0A919FP42"/>
<feature type="domain" description="Luciferase-like" evidence="2">
    <location>
        <begin position="11"/>
        <end position="206"/>
    </location>
</feature>
<name>A0A919FP42_9MICO</name>
<gene>
    <name evidence="3" type="ORF">GCM10017772_15120</name>
</gene>
<comment type="caution">
    <text evidence="3">The sequence shown here is derived from an EMBL/GenBank/DDBJ whole genome shotgun (WGS) entry which is preliminary data.</text>
</comment>
<keyword evidence="4" id="KW-1185">Reference proteome</keyword>
<dbReference type="PANTHER" id="PTHR43244:SF1">
    <property type="entry name" value="5,10-METHYLENETETRAHYDROMETHANOPTERIN REDUCTASE"/>
    <property type="match status" value="1"/>
</dbReference>
<accession>A0A919FP42</accession>
<dbReference type="SUPFAM" id="SSF51679">
    <property type="entry name" value="Bacterial luciferase-like"/>
    <property type="match status" value="1"/>
</dbReference>
<dbReference type="PANTHER" id="PTHR43244">
    <property type="match status" value="1"/>
</dbReference>
<protein>
    <submittedName>
        <fullName evidence="3">Oxidoreductase</fullName>
    </submittedName>
</protein>